<keyword evidence="2" id="KW-0342">GTP-binding</keyword>
<dbReference type="Proteomes" id="UP000886523">
    <property type="component" value="Unassembled WGS sequence"/>
</dbReference>
<dbReference type="PRINTS" id="PR00195">
    <property type="entry name" value="DYNAMIN"/>
</dbReference>
<dbReference type="GO" id="GO:0016020">
    <property type="term" value="C:membrane"/>
    <property type="evidence" value="ECO:0007669"/>
    <property type="project" value="TreeGrafter"/>
</dbReference>
<comment type="caution">
    <text evidence="4">The sequence shown here is derived from an EMBL/GenBank/DDBJ whole genome shotgun (WGS) entry which is preliminary data.</text>
</comment>
<evidence type="ECO:0000256" key="1">
    <source>
        <dbReference type="ARBA" id="ARBA00022741"/>
    </source>
</evidence>
<evidence type="ECO:0000256" key="2">
    <source>
        <dbReference type="ARBA" id="ARBA00023134"/>
    </source>
</evidence>
<dbReference type="EMBL" id="MU128909">
    <property type="protein sequence ID" value="KAF9521211.1"/>
    <property type="molecule type" value="Genomic_DNA"/>
</dbReference>
<organism evidence="4 5">
    <name type="scientific">Hydnum rufescens UP504</name>
    <dbReference type="NCBI Taxonomy" id="1448309"/>
    <lineage>
        <taxon>Eukaryota</taxon>
        <taxon>Fungi</taxon>
        <taxon>Dikarya</taxon>
        <taxon>Basidiomycota</taxon>
        <taxon>Agaricomycotina</taxon>
        <taxon>Agaricomycetes</taxon>
        <taxon>Cantharellales</taxon>
        <taxon>Hydnaceae</taxon>
        <taxon>Hydnum</taxon>
    </lineage>
</organism>
<dbReference type="InterPro" id="IPR045063">
    <property type="entry name" value="Dynamin_N"/>
</dbReference>
<feature type="domain" description="Dynamin-type G" evidence="3">
    <location>
        <begin position="69"/>
        <end position="374"/>
    </location>
</feature>
<gene>
    <name evidence="4" type="ORF">BS47DRAFT_1386879</name>
</gene>
<protein>
    <recommendedName>
        <fullName evidence="3">Dynamin-type G domain-containing protein</fullName>
    </recommendedName>
</protein>
<dbReference type="PANTHER" id="PTHR11566:SF21">
    <property type="entry name" value="DYNAMIN RELATED PROTEIN 1, ISOFORM A"/>
    <property type="match status" value="1"/>
</dbReference>
<dbReference type="GO" id="GO:0016559">
    <property type="term" value="P:peroxisome fission"/>
    <property type="evidence" value="ECO:0007669"/>
    <property type="project" value="TreeGrafter"/>
</dbReference>
<dbReference type="InterPro" id="IPR027417">
    <property type="entry name" value="P-loop_NTPase"/>
</dbReference>
<dbReference type="GO" id="GO:0003924">
    <property type="term" value="F:GTPase activity"/>
    <property type="evidence" value="ECO:0007669"/>
    <property type="project" value="InterPro"/>
</dbReference>
<sequence>MSFDSPSVRFVSMTSTVQSESDGENDYSHSNAGDVNPYAIPLGNTAAMRQRRRHFNLGNRLQSIGISADIELPQICVIGSQSTGKSSLIESISGVSLPRASGTCTRCPTECKLMMSEGPWQCEVALRFLFGNDGERLPHVIHMPFGDIITDPSRVEERLRRAQIAILNPSIGRPDFPSSFLAQPIADYGRTISFSRNYISMDIRGPGVADLSFVDLPGIIASVVGDGNRNDIEEVKQLANQYCDNRSAIILLAVTCETDYENQGATEIQRSHDPHGKRTIGVLTKPDRIEKTNEARWLKFLENKSEPLENGWFCVKLPGPADLENRISLAEAREQEARFFTQEPWASLRHHCSVPNLMERLGELLSNSIRDRIPQIKADIARVREETRRDLSRLPPPVSNALSEALRMIADFQRVVEKEVEGTTSKHGLIQKIRAHEQQFRKDLRGTAPLFVPFNAADDFARLPIIDFLAEEERDLGHHAFTQLIYLDEVQERARDAVSRQFPNHVPFEVQREYIGQSIQLWDTPAQKLFAAIRATLEAHFDPIIDAHFLKFPRLANAVRGVLHNRRADCSGRAAKQIDWLLQVETLATYTLNWHYMEDYRSKFQNFYKLIRQRKSGYTDFIHRVLYPDSTSRPRTIDDGIRIVQAGISAVADTDAERLARLRATAIAMGLPAGLWSNQNLVKLLPDDEGDAAVKIMADVRAYWQGKLPTTLAKHS</sequence>
<dbReference type="SUPFAM" id="SSF52540">
    <property type="entry name" value="P-loop containing nucleoside triphosphate hydrolases"/>
    <property type="match status" value="1"/>
</dbReference>
<dbReference type="InterPro" id="IPR001401">
    <property type="entry name" value="Dynamin_GTPase"/>
</dbReference>
<dbReference type="GO" id="GO:0008017">
    <property type="term" value="F:microtubule binding"/>
    <property type="evidence" value="ECO:0007669"/>
    <property type="project" value="TreeGrafter"/>
</dbReference>
<dbReference type="InterPro" id="IPR022812">
    <property type="entry name" value="Dynamin"/>
</dbReference>
<dbReference type="GO" id="GO:0048312">
    <property type="term" value="P:intracellular distribution of mitochondria"/>
    <property type="evidence" value="ECO:0007669"/>
    <property type="project" value="TreeGrafter"/>
</dbReference>
<dbReference type="OrthoDB" id="5061070at2759"/>
<evidence type="ECO:0000259" key="3">
    <source>
        <dbReference type="PROSITE" id="PS51718"/>
    </source>
</evidence>
<accession>A0A9P6E047</accession>
<dbReference type="PANTHER" id="PTHR11566">
    <property type="entry name" value="DYNAMIN"/>
    <property type="match status" value="1"/>
</dbReference>
<dbReference type="InterPro" id="IPR030381">
    <property type="entry name" value="G_DYNAMIN_dom"/>
</dbReference>
<dbReference type="GO" id="GO:0006897">
    <property type="term" value="P:endocytosis"/>
    <property type="evidence" value="ECO:0007669"/>
    <property type="project" value="TreeGrafter"/>
</dbReference>
<dbReference type="Pfam" id="PF01031">
    <property type="entry name" value="Dynamin_M"/>
    <property type="match status" value="1"/>
</dbReference>
<dbReference type="Gene3D" id="1.20.120.1240">
    <property type="entry name" value="Dynamin, middle domain"/>
    <property type="match status" value="1"/>
</dbReference>
<proteinExistence type="predicted"/>
<dbReference type="PROSITE" id="PS51718">
    <property type="entry name" value="G_DYNAMIN_2"/>
    <property type="match status" value="1"/>
</dbReference>
<dbReference type="GO" id="GO:0005525">
    <property type="term" value="F:GTP binding"/>
    <property type="evidence" value="ECO:0007669"/>
    <property type="project" value="InterPro"/>
</dbReference>
<dbReference type="InterPro" id="IPR000375">
    <property type="entry name" value="Dynamin_stalk"/>
</dbReference>
<name>A0A9P6E047_9AGAM</name>
<dbReference type="CDD" id="cd08771">
    <property type="entry name" value="DLP_1"/>
    <property type="match status" value="1"/>
</dbReference>
<reference evidence="4" key="1">
    <citation type="journal article" date="2020" name="Nat. Commun.">
        <title>Large-scale genome sequencing of mycorrhizal fungi provides insights into the early evolution of symbiotic traits.</title>
        <authorList>
            <person name="Miyauchi S."/>
            <person name="Kiss E."/>
            <person name="Kuo A."/>
            <person name="Drula E."/>
            <person name="Kohler A."/>
            <person name="Sanchez-Garcia M."/>
            <person name="Morin E."/>
            <person name="Andreopoulos B."/>
            <person name="Barry K.W."/>
            <person name="Bonito G."/>
            <person name="Buee M."/>
            <person name="Carver A."/>
            <person name="Chen C."/>
            <person name="Cichocki N."/>
            <person name="Clum A."/>
            <person name="Culley D."/>
            <person name="Crous P.W."/>
            <person name="Fauchery L."/>
            <person name="Girlanda M."/>
            <person name="Hayes R.D."/>
            <person name="Keri Z."/>
            <person name="LaButti K."/>
            <person name="Lipzen A."/>
            <person name="Lombard V."/>
            <person name="Magnuson J."/>
            <person name="Maillard F."/>
            <person name="Murat C."/>
            <person name="Nolan M."/>
            <person name="Ohm R.A."/>
            <person name="Pangilinan J."/>
            <person name="Pereira M.F."/>
            <person name="Perotto S."/>
            <person name="Peter M."/>
            <person name="Pfister S."/>
            <person name="Riley R."/>
            <person name="Sitrit Y."/>
            <person name="Stielow J.B."/>
            <person name="Szollosi G."/>
            <person name="Zifcakova L."/>
            <person name="Stursova M."/>
            <person name="Spatafora J.W."/>
            <person name="Tedersoo L."/>
            <person name="Vaario L.M."/>
            <person name="Yamada A."/>
            <person name="Yan M."/>
            <person name="Wang P."/>
            <person name="Xu J."/>
            <person name="Bruns T."/>
            <person name="Baldrian P."/>
            <person name="Vilgalys R."/>
            <person name="Dunand C."/>
            <person name="Henrissat B."/>
            <person name="Grigoriev I.V."/>
            <person name="Hibbett D."/>
            <person name="Nagy L.G."/>
            <person name="Martin F.M."/>
        </authorList>
    </citation>
    <scope>NUCLEOTIDE SEQUENCE</scope>
    <source>
        <strain evidence="4">UP504</strain>
    </source>
</reference>
<evidence type="ECO:0000313" key="5">
    <source>
        <dbReference type="Proteomes" id="UP000886523"/>
    </source>
</evidence>
<keyword evidence="5" id="KW-1185">Reference proteome</keyword>
<keyword evidence="1" id="KW-0547">Nucleotide-binding</keyword>
<dbReference type="GO" id="GO:0005739">
    <property type="term" value="C:mitochondrion"/>
    <property type="evidence" value="ECO:0007669"/>
    <property type="project" value="TreeGrafter"/>
</dbReference>
<evidence type="ECO:0000313" key="4">
    <source>
        <dbReference type="EMBL" id="KAF9521211.1"/>
    </source>
</evidence>
<dbReference type="GO" id="GO:0000266">
    <property type="term" value="P:mitochondrial fission"/>
    <property type="evidence" value="ECO:0007669"/>
    <property type="project" value="TreeGrafter"/>
</dbReference>
<dbReference type="Gene3D" id="3.40.50.300">
    <property type="entry name" value="P-loop containing nucleotide triphosphate hydrolases"/>
    <property type="match status" value="1"/>
</dbReference>
<dbReference type="GO" id="GO:0005874">
    <property type="term" value="C:microtubule"/>
    <property type="evidence" value="ECO:0007669"/>
    <property type="project" value="TreeGrafter"/>
</dbReference>
<dbReference type="AlphaFoldDB" id="A0A9P6E047"/>
<dbReference type="Pfam" id="PF00350">
    <property type="entry name" value="Dynamin_N"/>
    <property type="match status" value="1"/>
</dbReference>
<dbReference type="SMART" id="SM00053">
    <property type="entry name" value="DYNc"/>
    <property type="match status" value="1"/>
</dbReference>